<dbReference type="PANTHER" id="PTHR10146">
    <property type="entry name" value="PROLINE SYNTHETASE CO-TRANSCRIBED BACTERIAL HOMOLOG PROTEIN"/>
    <property type="match status" value="1"/>
</dbReference>
<evidence type="ECO:0000313" key="4">
    <source>
        <dbReference type="EMBL" id="GGK13337.1"/>
    </source>
</evidence>
<name>A0ABQ2EJ40_9DEIO</name>
<gene>
    <name evidence="4" type="ORF">GCM10008955_03300</name>
</gene>
<sequence>MSLPAVLAAIREAEAASGREAGSARLVAVTKGQDFPSIEQFVLKYGTFPLGEGRAQELRDKAAARPDLEWHYLGPLQRNKVKYLRPVTLVHSLEEVWQAEAIAQAAQGWGRAPDVLIQVHNGEVQKHGVDPDQLTGFYTRARETGLMVRGLMVMAPEGDEAQVRRVFEDTARRAHDLGLSELSMGMSGDYPLAVEAGSTLVRVGRSLFT</sequence>
<dbReference type="SUPFAM" id="SSF51419">
    <property type="entry name" value="PLP-binding barrel"/>
    <property type="match status" value="1"/>
</dbReference>
<keyword evidence="1" id="KW-0663">Pyridoxal phosphate</keyword>
<keyword evidence="5" id="KW-1185">Reference proteome</keyword>
<dbReference type="PANTHER" id="PTHR10146:SF14">
    <property type="entry name" value="PYRIDOXAL PHOSPHATE HOMEOSTASIS PROTEIN"/>
    <property type="match status" value="1"/>
</dbReference>
<organism evidence="4 5">
    <name type="scientific">Deinococcus malanensis</name>
    <dbReference type="NCBI Taxonomy" id="1706855"/>
    <lineage>
        <taxon>Bacteria</taxon>
        <taxon>Thermotogati</taxon>
        <taxon>Deinococcota</taxon>
        <taxon>Deinococci</taxon>
        <taxon>Deinococcales</taxon>
        <taxon>Deinococcaceae</taxon>
        <taxon>Deinococcus</taxon>
    </lineage>
</organism>
<comment type="similarity">
    <text evidence="2">Belongs to the pyridoxal phosphate-binding protein YggS/PROSC family.</text>
</comment>
<dbReference type="PIRSF" id="PIRSF004848">
    <property type="entry name" value="YBL036c_PLPDEIII"/>
    <property type="match status" value="1"/>
</dbReference>
<dbReference type="InterPro" id="IPR029066">
    <property type="entry name" value="PLP-binding_barrel"/>
</dbReference>
<evidence type="ECO:0000256" key="1">
    <source>
        <dbReference type="ARBA" id="ARBA00022898"/>
    </source>
</evidence>
<dbReference type="InterPro" id="IPR011078">
    <property type="entry name" value="PyrdxlP_homeostasis"/>
</dbReference>
<dbReference type="Pfam" id="PF01168">
    <property type="entry name" value="Ala_racemase_N"/>
    <property type="match status" value="1"/>
</dbReference>
<dbReference type="Gene3D" id="3.20.20.10">
    <property type="entry name" value="Alanine racemase"/>
    <property type="match status" value="1"/>
</dbReference>
<dbReference type="Proteomes" id="UP000647587">
    <property type="component" value="Unassembled WGS sequence"/>
</dbReference>
<evidence type="ECO:0000313" key="5">
    <source>
        <dbReference type="Proteomes" id="UP000647587"/>
    </source>
</evidence>
<protein>
    <submittedName>
        <fullName evidence="4">UPF0001 protein</fullName>
    </submittedName>
</protein>
<dbReference type="RefSeq" id="WP_189003895.1">
    <property type="nucleotide sequence ID" value="NZ_BMPP01000001.1"/>
</dbReference>
<reference evidence="5" key="1">
    <citation type="journal article" date="2019" name="Int. J. Syst. Evol. Microbiol.">
        <title>The Global Catalogue of Microorganisms (GCM) 10K type strain sequencing project: providing services to taxonomists for standard genome sequencing and annotation.</title>
        <authorList>
            <consortium name="The Broad Institute Genomics Platform"/>
            <consortium name="The Broad Institute Genome Sequencing Center for Infectious Disease"/>
            <person name="Wu L."/>
            <person name="Ma J."/>
        </authorList>
    </citation>
    <scope>NUCLEOTIDE SEQUENCE [LARGE SCALE GENOMIC DNA]</scope>
    <source>
        <strain evidence="5">JCM 30331</strain>
    </source>
</reference>
<dbReference type="EMBL" id="BMPP01000001">
    <property type="protein sequence ID" value="GGK13337.1"/>
    <property type="molecule type" value="Genomic_DNA"/>
</dbReference>
<accession>A0ABQ2EJ40</accession>
<evidence type="ECO:0000256" key="2">
    <source>
        <dbReference type="RuleBase" id="RU004514"/>
    </source>
</evidence>
<dbReference type="InterPro" id="IPR001608">
    <property type="entry name" value="Ala_racemase_N"/>
</dbReference>
<proteinExistence type="inferred from homology"/>
<comment type="caution">
    <text evidence="4">The sequence shown here is derived from an EMBL/GenBank/DDBJ whole genome shotgun (WGS) entry which is preliminary data.</text>
</comment>
<evidence type="ECO:0000259" key="3">
    <source>
        <dbReference type="Pfam" id="PF01168"/>
    </source>
</evidence>
<feature type="domain" description="Alanine racemase N-terminal" evidence="3">
    <location>
        <begin position="21"/>
        <end position="208"/>
    </location>
</feature>